<evidence type="ECO:0000313" key="3">
    <source>
        <dbReference type="EMBL" id="AVX04904.1"/>
    </source>
</evidence>
<dbReference type="STRING" id="1122213.GCA_000423365_00070"/>
<dbReference type="Proteomes" id="UP000258927">
    <property type="component" value="Chromosome"/>
</dbReference>
<evidence type="ECO:0000313" key="4">
    <source>
        <dbReference type="Proteomes" id="UP000258927"/>
    </source>
</evidence>
<dbReference type="EMBL" id="CP021330">
    <property type="protein sequence ID" value="AVX04904.1"/>
    <property type="molecule type" value="Genomic_DNA"/>
</dbReference>
<keyword evidence="2" id="KW-0732">Signal</keyword>
<keyword evidence="4" id="KW-1185">Reference proteome</keyword>
<reference evidence="3 4" key="1">
    <citation type="submission" date="2017-05" db="EMBL/GenBank/DDBJ databases">
        <title>Genome Analysis of Maritalea myrionectae HL2708#5.</title>
        <authorList>
            <consortium name="Cotde Inc.-PKNU"/>
            <person name="Jang D."/>
            <person name="Oh H.-M."/>
        </authorList>
    </citation>
    <scope>NUCLEOTIDE SEQUENCE [LARGE SCALE GENOMIC DNA]</scope>
    <source>
        <strain evidence="3 4">HL2708#5</strain>
    </source>
</reference>
<organism evidence="3 4">
    <name type="scientific">Maritalea myrionectae</name>
    <dbReference type="NCBI Taxonomy" id="454601"/>
    <lineage>
        <taxon>Bacteria</taxon>
        <taxon>Pseudomonadati</taxon>
        <taxon>Pseudomonadota</taxon>
        <taxon>Alphaproteobacteria</taxon>
        <taxon>Hyphomicrobiales</taxon>
        <taxon>Devosiaceae</taxon>
        <taxon>Maritalea</taxon>
    </lineage>
</organism>
<dbReference type="AlphaFoldDB" id="A0A2R4MG89"/>
<proteinExistence type="predicted"/>
<name>A0A2R4MG89_9HYPH</name>
<feature type="compositionally biased region" description="Basic and acidic residues" evidence="1">
    <location>
        <begin position="168"/>
        <end position="181"/>
    </location>
</feature>
<gene>
    <name evidence="3" type="ORF">MXMO3_02391</name>
</gene>
<feature type="chain" id="PRO_5015359991" evidence="2">
    <location>
        <begin position="27"/>
        <end position="187"/>
    </location>
</feature>
<dbReference type="RefSeq" id="WP_162889241.1">
    <property type="nucleotide sequence ID" value="NZ_CP021330.1"/>
</dbReference>
<sequence length="187" mass="19624">MTKFCTLTTMATTLLAMAMGAPISLAAQDGDIKPGVYAWFNGASPDKRSPAEIAGQCARAPHVHYPDGFMAAKKLNTKAGNDGGAPYEFQGHGQCQFSSGQMSCDVVSGAPGEGGRSGSREAAYRISASDHIILSRPGGDDIGAYIPCDIQELDQTADDGRNVLDQIVVRDDDGPLPDLDRTSTVSE</sequence>
<evidence type="ECO:0000256" key="2">
    <source>
        <dbReference type="SAM" id="SignalP"/>
    </source>
</evidence>
<protein>
    <submittedName>
        <fullName evidence="3">Uncharacterized protein</fullName>
    </submittedName>
</protein>
<accession>A0A2R4MG89</accession>
<feature type="signal peptide" evidence="2">
    <location>
        <begin position="1"/>
        <end position="26"/>
    </location>
</feature>
<feature type="region of interest" description="Disordered" evidence="1">
    <location>
        <begin position="168"/>
        <end position="187"/>
    </location>
</feature>
<evidence type="ECO:0000256" key="1">
    <source>
        <dbReference type="SAM" id="MobiDB-lite"/>
    </source>
</evidence>
<dbReference type="KEGG" id="mmyr:MXMO3_02391"/>